<evidence type="ECO:0000313" key="1">
    <source>
        <dbReference type="EMBL" id="KAK4212800.1"/>
    </source>
</evidence>
<organism evidence="1 2">
    <name type="scientific">Rhypophila decipiens</name>
    <dbReference type="NCBI Taxonomy" id="261697"/>
    <lineage>
        <taxon>Eukaryota</taxon>
        <taxon>Fungi</taxon>
        <taxon>Dikarya</taxon>
        <taxon>Ascomycota</taxon>
        <taxon>Pezizomycotina</taxon>
        <taxon>Sordariomycetes</taxon>
        <taxon>Sordariomycetidae</taxon>
        <taxon>Sordariales</taxon>
        <taxon>Naviculisporaceae</taxon>
        <taxon>Rhypophila</taxon>
    </lineage>
</organism>
<keyword evidence="2" id="KW-1185">Reference proteome</keyword>
<dbReference type="AlphaFoldDB" id="A0AAN7B9A7"/>
<reference evidence="1" key="1">
    <citation type="journal article" date="2023" name="Mol. Phylogenet. Evol.">
        <title>Genome-scale phylogeny and comparative genomics of the fungal order Sordariales.</title>
        <authorList>
            <person name="Hensen N."/>
            <person name="Bonometti L."/>
            <person name="Westerberg I."/>
            <person name="Brannstrom I.O."/>
            <person name="Guillou S."/>
            <person name="Cros-Aarteil S."/>
            <person name="Calhoun S."/>
            <person name="Haridas S."/>
            <person name="Kuo A."/>
            <person name="Mondo S."/>
            <person name="Pangilinan J."/>
            <person name="Riley R."/>
            <person name="LaButti K."/>
            <person name="Andreopoulos B."/>
            <person name="Lipzen A."/>
            <person name="Chen C."/>
            <person name="Yan M."/>
            <person name="Daum C."/>
            <person name="Ng V."/>
            <person name="Clum A."/>
            <person name="Steindorff A."/>
            <person name="Ohm R.A."/>
            <person name="Martin F."/>
            <person name="Silar P."/>
            <person name="Natvig D.O."/>
            <person name="Lalanne C."/>
            <person name="Gautier V."/>
            <person name="Ament-Velasquez S.L."/>
            <person name="Kruys A."/>
            <person name="Hutchinson M.I."/>
            <person name="Powell A.J."/>
            <person name="Barry K."/>
            <person name="Miller A.N."/>
            <person name="Grigoriev I.V."/>
            <person name="Debuchy R."/>
            <person name="Gladieux P."/>
            <person name="Hiltunen Thoren M."/>
            <person name="Johannesson H."/>
        </authorList>
    </citation>
    <scope>NUCLEOTIDE SEQUENCE</scope>
    <source>
        <strain evidence="1">PSN293</strain>
    </source>
</reference>
<dbReference type="EMBL" id="MU858120">
    <property type="protein sequence ID" value="KAK4212800.1"/>
    <property type="molecule type" value="Genomic_DNA"/>
</dbReference>
<comment type="caution">
    <text evidence="1">The sequence shown here is derived from an EMBL/GenBank/DDBJ whole genome shotgun (WGS) entry which is preliminary data.</text>
</comment>
<protein>
    <submittedName>
        <fullName evidence="1">Uncharacterized protein</fullName>
    </submittedName>
</protein>
<accession>A0AAN7B9A7</accession>
<sequence>MGFWLHRHCCFLVCFPLFVFLVYNGLPFLPGVAARDRRRRFLSWCLFMMSTGHTHSHKRVATYSENWDGSLPVDIWSGSGNLPRGICLFPFFSLFSLFSHSAYPEIPRFPSFFVS</sequence>
<evidence type="ECO:0000313" key="2">
    <source>
        <dbReference type="Proteomes" id="UP001301769"/>
    </source>
</evidence>
<gene>
    <name evidence="1" type="ORF">QBC37DRAFT_185284</name>
</gene>
<reference evidence="1" key="2">
    <citation type="submission" date="2023-05" db="EMBL/GenBank/DDBJ databases">
        <authorList>
            <consortium name="Lawrence Berkeley National Laboratory"/>
            <person name="Steindorff A."/>
            <person name="Hensen N."/>
            <person name="Bonometti L."/>
            <person name="Westerberg I."/>
            <person name="Brannstrom I.O."/>
            <person name="Guillou S."/>
            <person name="Cros-Aarteil S."/>
            <person name="Calhoun S."/>
            <person name="Haridas S."/>
            <person name="Kuo A."/>
            <person name="Mondo S."/>
            <person name="Pangilinan J."/>
            <person name="Riley R."/>
            <person name="Labutti K."/>
            <person name="Andreopoulos B."/>
            <person name="Lipzen A."/>
            <person name="Chen C."/>
            <person name="Yanf M."/>
            <person name="Daum C."/>
            <person name="Ng V."/>
            <person name="Clum A."/>
            <person name="Ohm R."/>
            <person name="Martin F."/>
            <person name="Silar P."/>
            <person name="Natvig D."/>
            <person name="Lalanne C."/>
            <person name="Gautier V."/>
            <person name="Ament-Velasquez S.L."/>
            <person name="Kruys A."/>
            <person name="Hutchinson M.I."/>
            <person name="Powell A.J."/>
            <person name="Barry K."/>
            <person name="Miller A.N."/>
            <person name="Grigoriev I.V."/>
            <person name="Debuchy R."/>
            <person name="Gladieux P."/>
            <person name="Thoren M.H."/>
            <person name="Johannesson H."/>
        </authorList>
    </citation>
    <scope>NUCLEOTIDE SEQUENCE</scope>
    <source>
        <strain evidence="1">PSN293</strain>
    </source>
</reference>
<proteinExistence type="predicted"/>
<name>A0AAN7B9A7_9PEZI</name>
<dbReference type="Proteomes" id="UP001301769">
    <property type="component" value="Unassembled WGS sequence"/>
</dbReference>